<keyword evidence="2" id="KW-0472">Membrane</keyword>
<evidence type="ECO:0000256" key="1">
    <source>
        <dbReference type="SAM" id="MobiDB-lite"/>
    </source>
</evidence>
<feature type="compositionally biased region" description="Basic and acidic residues" evidence="1">
    <location>
        <begin position="320"/>
        <end position="329"/>
    </location>
</feature>
<dbReference type="KEGG" id="amus:LMH87_007822"/>
<dbReference type="EMBL" id="JAJHUN010000003">
    <property type="protein sequence ID" value="KAJ4159885.1"/>
    <property type="molecule type" value="Genomic_DNA"/>
</dbReference>
<comment type="caution">
    <text evidence="3">The sequence shown here is derived from an EMBL/GenBank/DDBJ whole genome shotgun (WGS) entry which is preliminary data.</text>
</comment>
<accession>A0A9W8UR06</accession>
<gene>
    <name evidence="3" type="ORF">LMH87_007822</name>
</gene>
<sequence>MRSRPRRTAHRSTWKRDGACGGNEHSCLDTGHGDQCCDNDAYCFVSTSGESRCCPLGSNCVADSQCNSKSYYCTRTAATTLISSSIVANATETGCCGRSCPQPKYFLCPAALGGNCCPYGSECRADGSCVAAASSSTTTTTTTTRIGTGTASGSPTALCPSGGASCTGTAPAAEPRLSTTTKTGIAVTVVAGTGVIVGMLAWLWITRRRAKARAAATMASREESSVSEVPGDSVPEAGYFGIGGAAVPSGAARAVPSQPNTPGDIASPVEIDSAAAGGETPPLPPPPRADGAQMVVESGKVYELPGTEVEVNASGSTEEGGERDKETMV</sequence>
<name>A0A9W8UR06_AKAMU</name>
<dbReference type="AlphaFoldDB" id="A0A9W8UR06"/>
<keyword evidence="2" id="KW-0812">Transmembrane</keyword>
<feature type="transmembrane region" description="Helical" evidence="2">
    <location>
        <begin position="185"/>
        <end position="205"/>
    </location>
</feature>
<evidence type="ECO:0000313" key="3">
    <source>
        <dbReference type="EMBL" id="KAJ4159885.1"/>
    </source>
</evidence>
<evidence type="ECO:0000313" key="4">
    <source>
        <dbReference type="Proteomes" id="UP001144673"/>
    </source>
</evidence>
<keyword evidence="4" id="KW-1185">Reference proteome</keyword>
<proteinExistence type="predicted"/>
<evidence type="ECO:0000256" key="2">
    <source>
        <dbReference type="SAM" id="Phobius"/>
    </source>
</evidence>
<keyword evidence="2" id="KW-1133">Transmembrane helix</keyword>
<dbReference type="GeneID" id="80894981"/>
<feature type="region of interest" description="Disordered" evidence="1">
    <location>
        <begin position="274"/>
        <end position="329"/>
    </location>
</feature>
<dbReference type="Proteomes" id="UP001144673">
    <property type="component" value="Unassembled WGS sequence"/>
</dbReference>
<dbReference type="RefSeq" id="XP_056057690.1">
    <property type="nucleotide sequence ID" value="XM_056199916.1"/>
</dbReference>
<protein>
    <submittedName>
        <fullName evidence="3">Uncharacterized protein</fullName>
    </submittedName>
</protein>
<organism evidence="3 4">
    <name type="scientific">Akanthomyces muscarius</name>
    <name type="common">Entomopathogenic fungus</name>
    <name type="synonym">Lecanicillium muscarium</name>
    <dbReference type="NCBI Taxonomy" id="2231603"/>
    <lineage>
        <taxon>Eukaryota</taxon>
        <taxon>Fungi</taxon>
        <taxon>Dikarya</taxon>
        <taxon>Ascomycota</taxon>
        <taxon>Pezizomycotina</taxon>
        <taxon>Sordariomycetes</taxon>
        <taxon>Hypocreomycetidae</taxon>
        <taxon>Hypocreales</taxon>
        <taxon>Cordycipitaceae</taxon>
        <taxon>Akanthomyces</taxon>
    </lineage>
</organism>
<reference evidence="3" key="1">
    <citation type="journal article" date="2023" name="Access Microbiol">
        <title>De-novo genome assembly for Akanthomyces muscarius, a biocontrol agent of insect agricultural pests.</title>
        <authorList>
            <person name="Erdos Z."/>
            <person name="Studholme D.J."/>
            <person name="Raymond B."/>
            <person name="Sharma M."/>
        </authorList>
    </citation>
    <scope>NUCLEOTIDE SEQUENCE</scope>
    <source>
        <strain evidence="3">Ve6</strain>
    </source>
</reference>